<name>A0A1E5II87_ENDTX</name>
<comment type="caution">
    <text evidence="1">The sequence shown here is derived from an EMBL/GenBank/DDBJ whole genome shotgun (WGS) entry which is preliminary data.</text>
</comment>
<dbReference type="EMBL" id="LNVX01000456">
    <property type="protein sequence ID" value="OEG70131.1"/>
    <property type="molecule type" value="Genomic_DNA"/>
</dbReference>
<evidence type="ECO:0000313" key="1">
    <source>
        <dbReference type="EMBL" id="OEG70131.1"/>
    </source>
</evidence>
<dbReference type="Pfam" id="PF13584">
    <property type="entry name" value="BatD"/>
    <property type="match status" value="1"/>
</dbReference>
<gene>
    <name evidence="1" type="ORF">ATZ36_05965</name>
</gene>
<keyword evidence="2" id="KW-1185">Reference proteome</keyword>
<dbReference type="AlphaFoldDB" id="A0A1E5II87"/>
<reference evidence="1 2" key="1">
    <citation type="submission" date="2015-11" db="EMBL/GenBank/DDBJ databases">
        <title>Evidence for parallel genomic evolution in an endosymbiosis of termite gut flagellates.</title>
        <authorList>
            <person name="Zheng H."/>
        </authorList>
    </citation>
    <scope>NUCLEOTIDE SEQUENCE [LARGE SCALE GENOMIC DNA]</scope>
    <source>
        <strain evidence="1 2">CET450</strain>
    </source>
</reference>
<proteinExistence type="predicted"/>
<organism evidence="1 2">
    <name type="scientific">Endomicrobium trichonymphae</name>
    <dbReference type="NCBI Taxonomy" id="1408204"/>
    <lineage>
        <taxon>Bacteria</taxon>
        <taxon>Pseudomonadati</taxon>
        <taxon>Elusimicrobiota</taxon>
        <taxon>Endomicrobiia</taxon>
        <taxon>Endomicrobiales</taxon>
        <taxon>Endomicrobiaceae</taxon>
        <taxon>Candidatus Endomicrobiellum</taxon>
    </lineage>
</organism>
<feature type="non-terminal residue" evidence="1">
    <location>
        <position position="1"/>
    </location>
</feature>
<sequence length="92" mass="10501">LFWHLPKTIYFESSANKKIAPLNEFFVYSVTVSGDSANLQEYKMDVVPEFNRFGMVVLQSIPVINGKTSMRVTCDHTFGPKKQGNLQYLLPK</sequence>
<protein>
    <submittedName>
        <fullName evidence="1">Uncharacterized protein</fullName>
    </submittedName>
</protein>
<accession>A0A1E5II87</accession>
<dbReference type="Proteomes" id="UP000095237">
    <property type="component" value="Unassembled WGS sequence"/>
</dbReference>
<evidence type="ECO:0000313" key="2">
    <source>
        <dbReference type="Proteomes" id="UP000095237"/>
    </source>
</evidence>
<dbReference type="InterPro" id="IPR025738">
    <property type="entry name" value="BatD"/>
</dbReference>